<feature type="domain" description="AMP-dependent synthetase/ligase" evidence="2">
    <location>
        <begin position="37"/>
        <end position="357"/>
    </location>
</feature>
<dbReference type="InterPro" id="IPR039569">
    <property type="entry name" value="FAS1-like_DH_region"/>
</dbReference>
<comment type="caution">
    <text evidence="5">The sequence shown here is derived from an EMBL/GenBank/DDBJ whole genome shotgun (WGS) entry which is preliminary data.</text>
</comment>
<evidence type="ECO:0000259" key="4">
    <source>
        <dbReference type="Pfam" id="PF13452"/>
    </source>
</evidence>
<gene>
    <name evidence="5" type="ORF">GCM10009547_19300</name>
</gene>
<evidence type="ECO:0000313" key="5">
    <source>
        <dbReference type="EMBL" id="GAA0617249.1"/>
    </source>
</evidence>
<dbReference type="Proteomes" id="UP001500957">
    <property type="component" value="Unassembled WGS sequence"/>
</dbReference>
<dbReference type="InterPro" id="IPR045851">
    <property type="entry name" value="AMP-bd_C_sf"/>
</dbReference>
<evidence type="ECO:0000259" key="3">
    <source>
        <dbReference type="Pfam" id="PF13193"/>
    </source>
</evidence>
<dbReference type="Gene3D" id="3.30.300.30">
    <property type="match status" value="1"/>
</dbReference>
<dbReference type="InterPro" id="IPR020845">
    <property type="entry name" value="AMP-binding_CS"/>
</dbReference>
<protein>
    <recommendedName>
        <fullName evidence="7">Acyl-CoA synthetase (AMP-forming)/AMP-acid ligase II</fullName>
    </recommendedName>
</protein>
<accession>A0ABN1GRC5</accession>
<dbReference type="Gene3D" id="3.10.129.10">
    <property type="entry name" value="Hotdog Thioesterase"/>
    <property type="match status" value="2"/>
</dbReference>
<dbReference type="SUPFAM" id="SSF54637">
    <property type="entry name" value="Thioesterase/thiol ester dehydrase-isomerase"/>
    <property type="match status" value="2"/>
</dbReference>
<dbReference type="InterPro" id="IPR042099">
    <property type="entry name" value="ANL_N_sf"/>
</dbReference>
<feature type="region of interest" description="Disordered" evidence="1">
    <location>
        <begin position="131"/>
        <end position="152"/>
    </location>
</feature>
<organism evidence="5 6">
    <name type="scientific">Sporichthya brevicatena</name>
    <dbReference type="NCBI Taxonomy" id="171442"/>
    <lineage>
        <taxon>Bacteria</taxon>
        <taxon>Bacillati</taxon>
        <taxon>Actinomycetota</taxon>
        <taxon>Actinomycetes</taxon>
        <taxon>Sporichthyales</taxon>
        <taxon>Sporichthyaceae</taxon>
        <taxon>Sporichthya</taxon>
    </lineage>
</organism>
<dbReference type="PANTHER" id="PTHR43201:SF32">
    <property type="entry name" value="2-SUCCINYLBENZOATE--COA LIGASE, CHLOROPLASTIC_PEROXISOMAL"/>
    <property type="match status" value="1"/>
</dbReference>
<keyword evidence="6" id="KW-1185">Reference proteome</keyword>
<evidence type="ECO:0000259" key="2">
    <source>
        <dbReference type="Pfam" id="PF00501"/>
    </source>
</evidence>
<dbReference type="InterPro" id="IPR025110">
    <property type="entry name" value="AMP-bd_C"/>
</dbReference>
<feature type="domain" description="FAS1-like dehydratase" evidence="4">
    <location>
        <begin position="532"/>
        <end position="661"/>
    </location>
</feature>
<dbReference type="PROSITE" id="PS00455">
    <property type="entry name" value="AMP_BINDING"/>
    <property type="match status" value="1"/>
</dbReference>
<dbReference type="Gene3D" id="3.40.50.12780">
    <property type="entry name" value="N-terminal domain of ligase-like"/>
    <property type="match status" value="1"/>
</dbReference>
<dbReference type="PANTHER" id="PTHR43201">
    <property type="entry name" value="ACYL-COA SYNTHETASE"/>
    <property type="match status" value="1"/>
</dbReference>
<evidence type="ECO:0008006" key="7">
    <source>
        <dbReference type="Google" id="ProtNLM"/>
    </source>
</evidence>
<proteinExistence type="predicted"/>
<name>A0ABN1GRC5_9ACTN</name>
<reference evidence="5 6" key="1">
    <citation type="journal article" date="2019" name="Int. J. Syst. Evol. Microbiol.">
        <title>The Global Catalogue of Microorganisms (GCM) 10K type strain sequencing project: providing services to taxonomists for standard genome sequencing and annotation.</title>
        <authorList>
            <consortium name="The Broad Institute Genomics Platform"/>
            <consortium name="The Broad Institute Genome Sequencing Center for Infectious Disease"/>
            <person name="Wu L."/>
            <person name="Ma J."/>
        </authorList>
    </citation>
    <scope>NUCLEOTIDE SEQUENCE [LARGE SCALE GENOMIC DNA]</scope>
    <source>
        <strain evidence="5 6">JCM 10671</strain>
    </source>
</reference>
<evidence type="ECO:0000313" key="6">
    <source>
        <dbReference type="Proteomes" id="UP001500957"/>
    </source>
</evidence>
<sequence length="883" mass="95278">MSRWGREITTDLVRGFPCRVYAQRPRELATLLDDTSGFADRRALVQEDRVVTFAELGVLVERGAAALRARGVKRGDRVLLLGPNGVEWVVALWATWRLGAVAALGNITWTPGQVASAVALVDPVVVLDPSSVEMSSPPEERMEMTSPPDEDDPAVLIFTSGTTGEPKAVTLAHRAVIANLQALLHHGGRLPGDPPKPSTVTLMSVPLFHVGGLQQVLTAALSGSTLVFDTGRFDPARTLEVLERERVAVWAAVPTMVGRVLDAAAGADLSAVRAVTMGGAPVSPELRRRVREVFPGVSRGAGVSYGLTEAGGVVAAGLGPDLDRRPGSVGRPTPLVDVRIVDGEIQVRSPAVMTAYWGSADNPVDAEGWLATGDCGHLDEDGFLFVTGRAKDVVIRAGENISCPRVEEVLAAHPAVADVAVVGLPDGDLGERVAAAVVLRTACTEADLVAFARARLARHEVPGSWWLRTDPLPSNAAGKVVKAVLCASWPVASKISSCYTSGMTSVAQSRHVPGSFPLITDEALDELRTRIGQAFERPHPHVTEATRDSIRHWTLGIGDTNPLYGDPEYAARSRWGGITAPGSFLYAFDKVVSGYVSGLPGIHAMFAGTDFRWSRPIRLGDVITAEPVLKELIDLKSDFSGRAVKQVYEVTFRDAQGELICVADSWCIRTQRDIARQRGQRDFVKPRTWTAEEIAEIDARYAAYTRRGAEPRYWEDVKEGEALPELLKGPSTVTGFVAFTQGWGSLYVKAHGVAMDMFRTHPALGIPNAQGVPEPPERVHWDNDLAQAVGVPAAYDYGPERVSWLGNLMTDWIGDDGFLNRLNVQVRRHNIIGDLTTCRGEVVRKYVENGDHRVEVRVEGVNQNEEVTATGTAVASLPSRTDG</sequence>
<dbReference type="Pfam" id="PF13193">
    <property type="entry name" value="AMP-binding_C"/>
    <property type="match status" value="1"/>
</dbReference>
<dbReference type="Pfam" id="PF00501">
    <property type="entry name" value="AMP-binding"/>
    <property type="match status" value="1"/>
</dbReference>
<dbReference type="CDD" id="cd03441">
    <property type="entry name" value="R_hydratase_like"/>
    <property type="match status" value="1"/>
</dbReference>
<dbReference type="Pfam" id="PF13452">
    <property type="entry name" value="FAS1_DH_region"/>
    <property type="match status" value="1"/>
</dbReference>
<dbReference type="InterPro" id="IPR029069">
    <property type="entry name" value="HotDog_dom_sf"/>
</dbReference>
<dbReference type="InterPro" id="IPR000873">
    <property type="entry name" value="AMP-dep_synth/lig_dom"/>
</dbReference>
<dbReference type="RefSeq" id="WP_344604062.1">
    <property type="nucleotide sequence ID" value="NZ_BAAAHE010000014.1"/>
</dbReference>
<dbReference type="EMBL" id="BAAAHE010000014">
    <property type="protein sequence ID" value="GAA0617249.1"/>
    <property type="molecule type" value="Genomic_DNA"/>
</dbReference>
<dbReference type="SUPFAM" id="SSF56801">
    <property type="entry name" value="Acetyl-CoA synthetase-like"/>
    <property type="match status" value="1"/>
</dbReference>
<evidence type="ECO:0000256" key="1">
    <source>
        <dbReference type="SAM" id="MobiDB-lite"/>
    </source>
</evidence>
<feature type="domain" description="AMP-binding enzyme C-terminal" evidence="3">
    <location>
        <begin position="406"/>
        <end position="479"/>
    </location>
</feature>